<evidence type="ECO:0000313" key="2">
    <source>
        <dbReference type="Proteomes" id="UP001337305"/>
    </source>
</evidence>
<evidence type="ECO:0000313" key="1">
    <source>
        <dbReference type="EMBL" id="MEF3832881.1"/>
    </source>
</evidence>
<dbReference type="Proteomes" id="UP001337305">
    <property type="component" value="Unassembled WGS sequence"/>
</dbReference>
<keyword evidence="2" id="KW-1185">Reference proteome</keyword>
<accession>A0ABU7XQ91</accession>
<protein>
    <recommendedName>
        <fullName evidence="3">Lipoprotein</fullName>
    </recommendedName>
</protein>
<reference evidence="1 2" key="1">
    <citation type="submission" date="2022-09" db="EMBL/GenBank/DDBJ databases">
        <title>Genome sequencing of Flavivirga sp. MEBiC05379.</title>
        <authorList>
            <person name="Oh H.-M."/>
            <person name="Kwon K.K."/>
            <person name="Park M.J."/>
            <person name="Yang S.-H."/>
        </authorList>
    </citation>
    <scope>NUCLEOTIDE SEQUENCE [LARGE SCALE GENOMIC DNA]</scope>
    <source>
        <strain evidence="1 2">MEBiC05379</strain>
    </source>
</reference>
<dbReference type="EMBL" id="JAODOP010000004">
    <property type="protein sequence ID" value="MEF3832881.1"/>
    <property type="molecule type" value="Genomic_DNA"/>
</dbReference>
<sequence>MKAKWYFSTLVIALTLLGVCQKQISVPNQEIVMEFIYDEVTSDEVQDAIAVVKKQLLTLGIDNIQVGKKEDGRLKITYYSDVDVASIKKIFSSEEKKLELDYAFSNKDEEHSKFPSNENKNGYNLDVYEIQNGTDAESDLNGTYIAELKHEYDRFSNPNLYIGKLNTSEEDRIVKIAYKVRRHIAITIDNMSHNVPDVRAGPAAYGNS</sequence>
<name>A0ABU7XQ91_9FLAO</name>
<organism evidence="1 2">
    <name type="scientific">Flavivirga spongiicola</name>
    <dbReference type="NCBI Taxonomy" id="421621"/>
    <lineage>
        <taxon>Bacteria</taxon>
        <taxon>Pseudomonadati</taxon>
        <taxon>Bacteroidota</taxon>
        <taxon>Flavobacteriia</taxon>
        <taxon>Flavobacteriales</taxon>
        <taxon>Flavobacteriaceae</taxon>
        <taxon>Flavivirga</taxon>
    </lineage>
</organism>
<gene>
    <name evidence="1" type="ORF">N1F79_07055</name>
</gene>
<evidence type="ECO:0008006" key="3">
    <source>
        <dbReference type="Google" id="ProtNLM"/>
    </source>
</evidence>
<dbReference type="RefSeq" id="WP_303305249.1">
    <property type="nucleotide sequence ID" value="NZ_JAODOP010000004.1"/>
</dbReference>
<comment type="caution">
    <text evidence="1">The sequence shown here is derived from an EMBL/GenBank/DDBJ whole genome shotgun (WGS) entry which is preliminary data.</text>
</comment>
<proteinExistence type="predicted"/>